<comment type="caution">
    <text evidence="1">The sequence shown here is derived from an EMBL/GenBank/DDBJ whole genome shotgun (WGS) entry which is preliminary data.</text>
</comment>
<proteinExistence type="predicted"/>
<dbReference type="Proteomes" id="UP000677228">
    <property type="component" value="Unassembled WGS sequence"/>
</dbReference>
<evidence type="ECO:0000313" key="1">
    <source>
        <dbReference type="EMBL" id="CAF1073586.1"/>
    </source>
</evidence>
<reference evidence="1" key="1">
    <citation type="submission" date="2021-02" db="EMBL/GenBank/DDBJ databases">
        <authorList>
            <person name="Nowell W R."/>
        </authorList>
    </citation>
    <scope>NUCLEOTIDE SEQUENCE</scope>
</reference>
<accession>A0A8S2E7H6</accession>
<dbReference type="EMBL" id="CAJOBA010008840">
    <property type="protein sequence ID" value="CAF3837653.1"/>
    <property type="molecule type" value="Genomic_DNA"/>
</dbReference>
<protein>
    <submittedName>
        <fullName evidence="1">Uncharacterized protein</fullName>
    </submittedName>
</protein>
<name>A0A8S2E7H6_9BILA</name>
<gene>
    <name evidence="1" type="ORF">OVA965_LOCUS18014</name>
    <name evidence="2" type="ORF">TMI583_LOCUS18028</name>
</gene>
<evidence type="ECO:0000313" key="3">
    <source>
        <dbReference type="Proteomes" id="UP000677228"/>
    </source>
</evidence>
<evidence type="ECO:0000313" key="2">
    <source>
        <dbReference type="EMBL" id="CAF3837653.1"/>
    </source>
</evidence>
<sequence length="187" mass="21439">MWVLCKTVLINSLKPKANDDKHVIQSNDNIGNDASLEQMADAHSNEDNTFMKAFIENVDNFHTLENWFKTAEKSSLLNLLMFQPITSNLSQSAPFTLAAYGPNNKVISIDIIRRWLYIYNECLKQSIRIIGFSTDCDAKYLKSMRFVSGFFASLPNIPIIGNKDDNLFEINILAKWSSWFFLNKQTL</sequence>
<dbReference type="Proteomes" id="UP000682733">
    <property type="component" value="Unassembled WGS sequence"/>
</dbReference>
<dbReference type="AlphaFoldDB" id="A0A8S2E7H6"/>
<organism evidence="1 3">
    <name type="scientific">Didymodactylos carnosus</name>
    <dbReference type="NCBI Taxonomy" id="1234261"/>
    <lineage>
        <taxon>Eukaryota</taxon>
        <taxon>Metazoa</taxon>
        <taxon>Spiralia</taxon>
        <taxon>Gnathifera</taxon>
        <taxon>Rotifera</taxon>
        <taxon>Eurotatoria</taxon>
        <taxon>Bdelloidea</taxon>
        <taxon>Philodinida</taxon>
        <taxon>Philodinidae</taxon>
        <taxon>Didymodactylos</taxon>
    </lineage>
</organism>
<dbReference type="EMBL" id="CAJNOK010008823">
    <property type="protein sequence ID" value="CAF1073586.1"/>
    <property type="molecule type" value="Genomic_DNA"/>
</dbReference>